<proteinExistence type="predicted"/>
<feature type="region of interest" description="Disordered" evidence="1">
    <location>
        <begin position="320"/>
        <end position="342"/>
    </location>
</feature>
<keyword evidence="3" id="KW-1185">Reference proteome</keyword>
<protein>
    <submittedName>
        <fullName evidence="2">Uncharacterized protein</fullName>
    </submittedName>
</protein>
<reference evidence="2" key="1">
    <citation type="submission" date="2022-03" db="EMBL/GenBank/DDBJ databases">
        <authorList>
            <person name="Martin C."/>
        </authorList>
    </citation>
    <scope>NUCLEOTIDE SEQUENCE</scope>
</reference>
<sequence>MSVELGSIAEECSVSISSYKLLPGGHKEEFNLINRDYKGENSDDPSLSSHRELPPWRKNTKGHRASSIMSFQGDVTDEAIGELPEMYDHDDYIDTADELSETLPFEALKDAVSGQIYTCDRKPKELDSVGDSAYASNPVHKHRDGLSASGSLIYTHDHRRHIDHTDVSDMNDFDITDKSPKNITNEVQDLNYTSTTESKRSIPVNPEEVMKKLQAFKDNIVEPKGESSSSQHGILKNAAAYSTPSIIVTEPCDETDTSPEELIETEGPLSESSSNVSIDMTDLDSIIDNITAEINMHQMKSRKINNKIIRYQKQTRILSREVDRRQTKSRKLGNYLRKHSSR</sequence>
<evidence type="ECO:0000313" key="3">
    <source>
        <dbReference type="Proteomes" id="UP000749559"/>
    </source>
</evidence>
<name>A0A8J1XJW5_OWEFU</name>
<accession>A0A8J1XJW5</accession>
<feature type="non-terminal residue" evidence="2">
    <location>
        <position position="342"/>
    </location>
</feature>
<feature type="compositionally biased region" description="Basic residues" evidence="1">
    <location>
        <begin position="327"/>
        <end position="342"/>
    </location>
</feature>
<dbReference type="Proteomes" id="UP000749559">
    <property type="component" value="Unassembled WGS sequence"/>
</dbReference>
<dbReference type="AlphaFoldDB" id="A0A8J1XJW5"/>
<comment type="caution">
    <text evidence="2">The sequence shown here is derived from an EMBL/GenBank/DDBJ whole genome shotgun (WGS) entry which is preliminary data.</text>
</comment>
<feature type="region of interest" description="Disordered" evidence="1">
    <location>
        <begin position="36"/>
        <end position="61"/>
    </location>
</feature>
<dbReference type="EMBL" id="CAIIXF020000011">
    <property type="protein sequence ID" value="CAH1798634.1"/>
    <property type="molecule type" value="Genomic_DNA"/>
</dbReference>
<organism evidence="2 3">
    <name type="scientific">Owenia fusiformis</name>
    <name type="common">Polychaete worm</name>
    <dbReference type="NCBI Taxonomy" id="6347"/>
    <lineage>
        <taxon>Eukaryota</taxon>
        <taxon>Metazoa</taxon>
        <taxon>Spiralia</taxon>
        <taxon>Lophotrochozoa</taxon>
        <taxon>Annelida</taxon>
        <taxon>Polychaeta</taxon>
        <taxon>Sedentaria</taxon>
        <taxon>Canalipalpata</taxon>
        <taxon>Sabellida</taxon>
        <taxon>Oweniida</taxon>
        <taxon>Oweniidae</taxon>
        <taxon>Owenia</taxon>
    </lineage>
</organism>
<evidence type="ECO:0000256" key="1">
    <source>
        <dbReference type="SAM" id="MobiDB-lite"/>
    </source>
</evidence>
<evidence type="ECO:0000313" key="2">
    <source>
        <dbReference type="EMBL" id="CAH1798634.1"/>
    </source>
</evidence>
<gene>
    <name evidence="2" type="ORF">OFUS_LOCUS22757</name>
</gene>